<dbReference type="InterPro" id="IPR002182">
    <property type="entry name" value="NB-ARC"/>
</dbReference>
<keyword evidence="1" id="KW-0611">Plant defense</keyword>
<proteinExistence type="predicted"/>
<dbReference type="GO" id="GO:0043531">
    <property type="term" value="F:ADP binding"/>
    <property type="evidence" value="ECO:0007669"/>
    <property type="project" value="InterPro"/>
</dbReference>
<dbReference type="InterPro" id="IPR050905">
    <property type="entry name" value="Plant_NBS-LRR"/>
</dbReference>
<accession>A0AA35VK45</accession>
<name>A0AA35VK45_LACSI</name>
<dbReference type="Proteomes" id="UP001177003">
    <property type="component" value="Chromosome 2"/>
</dbReference>
<dbReference type="InterPro" id="IPR027417">
    <property type="entry name" value="P-loop_NTPase"/>
</dbReference>
<dbReference type="Pfam" id="PF00931">
    <property type="entry name" value="NB-ARC"/>
    <property type="match status" value="1"/>
</dbReference>
<evidence type="ECO:0000256" key="1">
    <source>
        <dbReference type="ARBA" id="ARBA00022821"/>
    </source>
</evidence>
<gene>
    <name evidence="3" type="ORF">LSALG_LOCUS10697</name>
</gene>
<evidence type="ECO:0000259" key="2">
    <source>
        <dbReference type="Pfam" id="PF00931"/>
    </source>
</evidence>
<dbReference type="PANTHER" id="PTHR33463">
    <property type="entry name" value="NB-ARC DOMAIN-CONTAINING PROTEIN-RELATED"/>
    <property type="match status" value="1"/>
</dbReference>
<protein>
    <recommendedName>
        <fullName evidence="2">NB-ARC domain-containing protein</fullName>
    </recommendedName>
</protein>
<dbReference type="AlphaFoldDB" id="A0AA35VK45"/>
<feature type="domain" description="NB-ARC" evidence="2">
    <location>
        <begin position="21"/>
        <end position="192"/>
    </location>
</feature>
<evidence type="ECO:0000313" key="3">
    <source>
        <dbReference type="EMBL" id="CAI9270383.1"/>
    </source>
</evidence>
<evidence type="ECO:0000313" key="4">
    <source>
        <dbReference type="Proteomes" id="UP001177003"/>
    </source>
</evidence>
<dbReference type="Gene3D" id="3.40.50.300">
    <property type="entry name" value="P-loop containing nucleotide triphosphate hydrolases"/>
    <property type="match status" value="1"/>
</dbReference>
<dbReference type="PRINTS" id="PR00364">
    <property type="entry name" value="DISEASERSIST"/>
</dbReference>
<dbReference type="PANTHER" id="PTHR33463:SF96">
    <property type="entry name" value="LEUCINE-RICH REPEAT DOMAIN, L DOMAIN-LIKE PROTEIN-RELATED"/>
    <property type="match status" value="1"/>
</dbReference>
<sequence length="208" mass="23290">MTASTSTPSTEHKDFLSREVTFTKVLKALEPNHKTHMIALCGMGGVGKTTMTKRLKMVVQERKIFIFIVEAVIGERTDPIAIQEAIADYLSVELNQKTKSARAEKLRQEFKAKSDGGKNKFFVILDDVWQFVDLEDIGLSLFPNQGVDFKVLLTSRDTNVCTMMGVDDNSIHNIGLLTGAEAQSLFHQFVETSDPELHKIGKDIVRKM</sequence>
<reference evidence="3" key="1">
    <citation type="submission" date="2023-04" db="EMBL/GenBank/DDBJ databases">
        <authorList>
            <person name="Vijverberg K."/>
            <person name="Xiong W."/>
            <person name="Schranz E."/>
        </authorList>
    </citation>
    <scope>NUCLEOTIDE SEQUENCE</scope>
</reference>
<organism evidence="3 4">
    <name type="scientific">Lactuca saligna</name>
    <name type="common">Willowleaf lettuce</name>
    <dbReference type="NCBI Taxonomy" id="75948"/>
    <lineage>
        <taxon>Eukaryota</taxon>
        <taxon>Viridiplantae</taxon>
        <taxon>Streptophyta</taxon>
        <taxon>Embryophyta</taxon>
        <taxon>Tracheophyta</taxon>
        <taxon>Spermatophyta</taxon>
        <taxon>Magnoliopsida</taxon>
        <taxon>eudicotyledons</taxon>
        <taxon>Gunneridae</taxon>
        <taxon>Pentapetalae</taxon>
        <taxon>asterids</taxon>
        <taxon>campanulids</taxon>
        <taxon>Asterales</taxon>
        <taxon>Asteraceae</taxon>
        <taxon>Cichorioideae</taxon>
        <taxon>Cichorieae</taxon>
        <taxon>Lactucinae</taxon>
        <taxon>Lactuca</taxon>
    </lineage>
</organism>
<dbReference type="EMBL" id="OX465078">
    <property type="protein sequence ID" value="CAI9270383.1"/>
    <property type="molecule type" value="Genomic_DNA"/>
</dbReference>
<keyword evidence="4" id="KW-1185">Reference proteome</keyword>
<dbReference type="SUPFAM" id="SSF52540">
    <property type="entry name" value="P-loop containing nucleoside triphosphate hydrolases"/>
    <property type="match status" value="1"/>
</dbReference>